<dbReference type="Proteomes" id="UP001243330">
    <property type="component" value="Unassembled WGS sequence"/>
</dbReference>
<sequence>MRRTLAAAASSSPSKSHQPITACPSSAPPSTTPLCQKTHNGRIPRRPLKHMAPIPRLQWLLPDGATCAAPGKTATFSPPMRSRCRSRHWAAAGFACIFAHVSFQLCHLAFSGRNWVLLGSPSRRSKPPRRDKADKGCVRAASQRGCRAPIWTLVSSRIWPMCIVSKHACLGQSESLAQVI</sequence>
<gene>
    <name evidence="2" type="ORF">CCHR01_00167</name>
</gene>
<feature type="region of interest" description="Disordered" evidence="1">
    <location>
        <begin position="1"/>
        <end position="34"/>
    </location>
</feature>
<evidence type="ECO:0000313" key="3">
    <source>
        <dbReference type="Proteomes" id="UP001243330"/>
    </source>
</evidence>
<name>A0AAD9AYK7_9PEZI</name>
<dbReference type="EMBL" id="JAQOWY010000002">
    <property type="protein sequence ID" value="KAK1857093.1"/>
    <property type="molecule type" value="Genomic_DNA"/>
</dbReference>
<accession>A0AAD9AYK7</accession>
<organism evidence="2 3">
    <name type="scientific">Colletotrichum chrysophilum</name>
    <dbReference type="NCBI Taxonomy" id="1836956"/>
    <lineage>
        <taxon>Eukaryota</taxon>
        <taxon>Fungi</taxon>
        <taxon>Dikarya</taxon>
        <taxon>Ascomycota</taxon>
        <taxon>Pezizomycotina</taxon>
        <taxon>Sordariomycetes</taxon>
        <taxon>Hypocreomycetidae</taxon>
        <taxon>Glomerellales</taxon>
        <taxon>Glomerellaceae</taxon>
        <taxon>Colletotrichum</taxon>
        <taxon>Colletotrichum gloeosporioides species complex</taxon>
    </lineage>
</organism>
<dbReference type="AlphaFoldDB" id="A0AAD9AYK7"/>
<evidence type="ECO:0000256" key="1">
    <source>
        <dbReference type="SAM" id="MobiDB-lite"/>
    </source>
</evidence>
<reference evidence="2" key="1">
    <citation type="submission" date="2023-01" db="EMBL/GenBank/DDBJ databases">
        <title>Colletotrichum chrysophilum M932 genome sequence.</title>
        <authorList>
            <person name="Baroncelli R."/>
        </authorList>
    </citation>
    <scope>NUCLEOTIDE SEQUENCE</scope>
    <source>
        <strain evidence="2">M932</strain>
    </source>
</reference>
<feature type="compositionally biased region" description="Low complexity" evidence="1">
    <location>
        <begin position="1"/>
        <end position="25"/>
    </location>
</feature>
<evidence type="ECO:0000313" key="2">
    <source>
        <dbReference type="EMBL" id="KAK1857093.1"/>
    </source>
</evidence>
<keyword evidence="3" id="KW-1185">Reference proteome</keyword>
<protein>
    <submittedName>
        <fullName evidence="2">Uncharacterized protein</fullName>
    </submittedName>
</protein>
<proteinExistence type="predicted"/>
<comment type="caution">
    <text evidence="2">The sequence shown here is derived from an EMBL/GenBank/DDBJ whole genome shotgun (WGS) entry which is preliminary data.</text>
</comment>